<protein>
    <submittedName>
        <fullName evidence="2">Uncharacterized protein</fullName>
    </submittedName>
</protein>
<feature type="transmembrane region" description="Helical" evidence="1">
    <location>
        <begin position="21"/>
        <end position="40"/>
    </location>
</feature>
<evidence type="ECO:0000256" key="1">
    <source>
        <dbReference type="SAM" id="Phobius"/>
    </source>
</evidence>
<feature type="transmembrane region" description="Helical" evidence="1">
    <location>
        <begin position="109"/>
        <end position="131"/>
    </location>
</feature>
<keyword evidence="1" id="KW-1133">Transmembrane helix</keyword>
<accession>A0A0L0EXC3</accession>
<comment type="caution">
    <text evidence="2">The sequence shown here is derived from an EMBL/GenBank/DDBJ whole genome shotgun (WGS) entry which is preliminary data.</text>
</comment>
<proteinExistence type="predicted"/>
<gene>
    <name evidence="2" type="ORF">AC626_00885</name>
</gene>
<keyword evidence="1" id="KW-0812">Transmembrane</keyword>
<evidence type="ECO:0000313" key="3">
    <source>
        <dbReference type="Proteomes" id="UP000036850"/>
    </source>
</evidence>
<dbReference type="EMBL" id="LFZX01000003">
    <property type="protein sequence ID" value="KNC69091.1"/>
    <property type="molecule type" value="Genomic_DNA"/>
</dbReference>
<keyword evidence="1" id="KW-0472">Membrane</keyword>
<dbReference type="AlphaFoldDB" id="A0A0L0EXC3"/>
<reference evidence="3" key="1">
    <citation type="submission" date="2015-07" db="EMBL/GenBank/DDBJ databases">
        <title>Draft genome sequence of a Pseudoalteromonas rubra strain, OCN096, isolated from Kaneohe Bay, Oahu, Hawaii.</title>
        <authorList>
            <person name="Beurmann S."/>
            <person name="Ushijima B."/>
            <person name="Belcaid M."/>
            <person name="Callahan S.M."/>
            <person name="Aeby G.S."/>
        </authorList>
    </citation>
    <scope>NUCLEOTIDE SEQUENCE [LARGE SCALE GENOMIC DNA]</scope>
    <source>
        <strain evidence="3">OCN096</strain>
    </source>
</reference>
<evidence type="ECO:0000313" key="2">
    <source>
        <dbReference type="EMBL" id="KNC69091.1"/>
    </source>
</evidence>
<dbReference type="PATRIC" id="fig|43658.6.peg.3444"/>
<sequence>MGYRDIDIRSYGSYCKQWIQGDVLVLEFTFLINVLCVVYFTTKYIRSLDEVLASDYKAELKNLVVFSNSVETKFMLMRDMKFYFFLIMGKYKASIESKELTKALDKSRWYLLMQYPFLAIVFIVPVIANLYT</sequence>
<name>A0A0L0EXC3_9GAMM</name>
<dbReference type="Proteomes" id="UP000036850">
    <property type="component" value="Unassembled WGS sequence"/>
</dbReference>
<organism evidence="2 3">
    <name type="scientific">Pseudoalteromonas rubra</name>
    <dbReference type="NCBI Taxonomy" id="43658"/>
    <lineage>
        <taxon>Bacteria</taxon>
        <taxon>Pseudomonadati</taxon>
        <taxon>Pseudomonadota</taxon>
        <taxon>Gammaproteobacteria</taxon>
        <taxon>Alteromonadales</taxon>
        <taxon>Pseudoalteromonadaceae</taxon>
        <taxon>Pseudoalteromonas</taxon>
    </lineage>
</organism>